<keyword evidence="2" id="KW-1185">Reference proteome</keyword>
<protein>
    <submittedName>
        <fullName evidence="1">Uncharacterized protein</fullName>
    </submittedName>
</protein>
<dbReference type="EMBL" id="CP014870">
    <property type="protein sequence ID" value="ANJ56758.1"/>
    <property type="molecule type" value="Genomic_DNA"/>
</dbReference>
<accession>A0A191YVF5</accession>
<gene>
    <name evidence="1" type="ORF">PMA3_17030</name>
</gene>
<proteinExistence type="predicted"/>
<reference evidence="1 2" key="1">
    <citation type="journal article" date="2018" name="Syst. Appl. Microbiol.">
        <title>Pseudomonas silesiensis sp. nov. strain A3T isolated from a biological pesticide sewage treatment plant and analysis of the complete genome sequence.</title>
        <authorList>
            <person name="Kaminski M.A."/>
            <person name="Furmanczyk E.M."/>
            <person name="Sobczak A."/>
            <person name="Dziembowski A."/>
            <person name="Lipinski L."/>
        </authorList>
    </citation>
    <scope>NUCLEOTIDE SEQUENCE [LARGE SCALE GENOMIC DNA]</scope>
    <source>
        <strain evidence="1 2">A3</strain>
    </source>
</reference>
<dbReference type="STRING" id="1853130.PMA3_17030"/>
<dbReference type="Proteomes" id="UP000078354">
    <property type="component" value="Chromosome"/>
</dbReference>
<organism evidence="1 2">
    <name type="scientific">Pseudomonas silesiensis</name>
    <dbReference type="NCBI Taxonomy" id="1853130"/>
    <lineage>
        <taxon>Bacteria</taxon>
        <taxon>Pseudomonadati</taxon>
        <taxon>Pseudomonadota</taxon>
        <taxon>Gammaproteobacteria</taxon>
        <taxon>Pseudomonadales</taxon>
        <taxon>Pseudomonadaceae</taxon>
        <taxon>Pseudomonas</taxon>
    </lineage>
</organism>
<evidence type="ECO:0000313" key="2">
    <source>
        <dbReference type="Proteomes" id="UP000078354"/>
    </source>
</evidence>
<dbReference type="KEGG" id="psil:PMA3_17030"/>
<name>A0A191YVF5_9PSED</name>
<sequence length="204" mass="22646">MLRDGSGEVVYENITGNEYNVARSLVDINGIPALLVLSRDSFYFTLLSRGKEILIDCAYADSRNNYNGARMSAGTCGLNIPLSEDYVEVAQNNSNRWSSSIFSFDTSPVFKQKLATNFLLGTIGDVEIYDRYASEEALENALPQKYIKGPSGCFGFKEADVFLVFLNGGSPQLKYLDILRSEEPIGFARKTEDDLKKLATDKCL</sequence>
<evidence type="ECO:0000313" key="1">
    <source>
        <dbReference type="EMBL" id="ANJ56758.1"/>
    </source>
</evidence>
<dbReference type="AlphaFoldDB" id="A0A191YVF5"/>